<protein>
    <submittedName>
        <fullName evidence="3">DUF499 domain-containing protein</fullName>
    </submittedName>
</protein>
<dbReference type="Pfam" id="PF04465">
    <property type="entry name" value="DUF499"/>
    <property type="match status" value="1"/>
</dbReference>
<keyword evidence="1" id="KW-0175">Coiled coil</keyword>
<proteinExistence type="predicted"/>
<dbReference type="EMBL" id="CP034187">
    <property type="protein sequence ID" value="AZI45167.1"/>
    <property type="molecule type" value="Genomic_DNA"/>
</dbReference>
<dbReference type="Pfam" id="PF13290">
    <property type="entry name" value="CHB_HEX_C_1"/>
    <property type="match status" value="1"/>
</dbReference>
<geneLocation type="plasmid" evidence="3 4">
    <name>unnamed3</name>
</geneLocation>
<dbReference type="Proteomes" id="UP000276417">
    <property type="component" value="Plasmid unnamed3"/>
</dbReference>
<keyword evidence="3" id="KW-0614">Plasmid</keyword>
<dbReference type="AlphaFoldDB" id="A0A3G8YLL2"/>
<name>A0A3G8YLL2_9DEIO</name>
<keyword evidence="4" id="KW-1185">Reference proteome</keyword>
<accession>A0A3G8YLL2</accession>
<feature type="coiled-coil region" evidence="1">
    <location>
        <begin position="488"/>
        <end position="515"/>
    </location>
</feature>
<dbReference type="RefSeq" id="WP_124875512.1">
    <property type="nucleotide sequence ID" value="NZ_CP034187.1"/>
</dbReference>
<dbReference type="InterPro" id="IPR059177">
    <property type="entry name" value="GH29D-like_dom"/>
</dbReference>
<dbReference type="InterPro" id="IPR007555">
    <property type="entry name" value="DUF499"/>
</dbReference>
<dbReference type="OrthoDB" id="9757917at2"/>
<feature type="domain" description="GH29D-like beta-sandwich" evidence="2">
    <location>
        <begin position="852"/>
        <end position="897"/>
    </location>
</feature>
<gene>
    <name evidence="3" type="ORF">EHF33_19845</name>
</gene>
<evidence type="ECO:0000259" key="2">
    <source>
        <dbReference type="Pfam" id="PF13290"/>
    </source>
</evidence>
<evidence type="ECO:0000313" key="3">
    <source>
        <dbReference type="EMBL" id="AZI45167.1"/>
    </source>
</evidence>
<evidence type="ECO:0000313" key="4">
    <source>
        <dbReference type="Proteomes" id="UP000276417"/>
    </source>
</evidence>
<evidence type="ECO:0000256" key="1">
    <source>
        <dbReference type="SAM" id="Coils"/>
    </source>
</evidence>
<reference evidence="3 4" key="1">
    <citation type="submission" date="2018-11" db="EMBL/GenBank/DDBJ databases">
        <title>Deinococcus shelandsis sp. nov., isolated from South Shetland Islands soil of Antarctica.</title>
        <authorList>
            <person name="Tian J."/>
        </authorList>
    </citation>
    <scope>NUCLEOTIDE SEQUENCE [LARGE SCALE GENOMIC DNA]</scope>
    <source>
        <strain evidence="3 4">S14-83T</strain>
        <plasmid evidence="3 4">unnamed3</plasmid>
    </source>
</reference>
<organism evidence="3 4">
    <name type="scientific">Deinococcus psychrotolerans</name>
    <dbReference type="NCBI Taxonomy" id="2489213"/>
    <lineage>
        <taxon>Bacteria</taxon>
        <taxon>Thermotogati</taxon>
        <taxon>Deinococcota</taxon>
        <taxon>Deinococci</taxon>
        <taxon>Deinococcales</taxon>
        <taxon>Deinococcaceae</taxon>
        <taxon>Deinococcus</taxon>
    </lineage>
</organism>
<dbReference type="KEGG" id="dph:EHF33_19845"/>
<sequence>MSNTSTVSLSLASLIKPRSSVFDTQRRDTVLDLIDLMENRIDPHAFFQENYVTEGMSTLLEQGFKRLDGKNEVGIFLLKQAMGGGKTHNLLTFGLLARNPGVRDQALVGMPFQPSRSLGPVKVVAFSGRHDAPLGIWGAIAEGLGKKDHFKDYYSPLQAPGQQAWESLLDGETALILLDELPPYFDNAESKAIGNSNLARVTQTALANLFVALERPGSRKVCLVLTDLNATAYANAGQFMRDALHNTKQEAGRLAMALEPVKLNSDELYRILRVRLFEELPSEALRLEVAQAYAAALRDAKKMGLTDEHPEAFAERVIKSYPFHPLLRDLYGRFRENPGFQQTRGLIRLMRATVAELWNPANNAQGAQDRVLIAPYDVNLNDDATRTEIAQINSNLQNAVAHDIASGGSAVAEELDLREGNRTATDAAKLLLMASLANVQNPTLGLSIPDATAALAAPGRDITRVKAILEDLATRAWYMHGTDAKLYFKNVKNINAELDDQMRTLSEEHALQELRTRLESMFEVKAGYVYGRVAALPAVDALDIREDRPLLVIFRPHEAGLHPDLRAVYEATPWKNRVAFLTGSKGTYQSLVIAGKRLRAIQGILGTLEAERTPPNDPQMLQARDLADKAAAQFQMAVRETFTTLHYPTKDGLSTADFRMEFSGNKYEGEKQVEAALRERQKFTDEVSGETFRKKVESRLFTQQTLPWSEIKKRAASNSQWQWHKPDALDALRGDMLSRDQWREEGNYINKGPFAQPDTDVTVQQLSRDPDSGEVRLRVVPVHGTTIYWDEGGDATPASARLEGSELSTKALNISFLCVDDTGDHQSGPARSWHNSLTLKYRSPYQVGADRRLQLQVAPHATIRYTTDGSNPRAHGAVYSGEFVTVPQGTAKVLVIAERDGVYSEQLDIPMRWDKAWTVEAGKPARWSKAVQSSTTAETFTYLDRLKKYSAQVVAPRITVVDGGAFVELQTSEDRQMSGEDLSAAVEYLRGLLSSGAVQVLGDATQFARGQDLLDWAQDAKQDISEHEVSQ</sequence>